<keyword evidence="4" id="KW-0808">Transferase</keyword>
<evidence type="ECO:0000256" key="4">
    <source>
        <dbReference type="ARBA" id="ARBA00022679"/>
    </source>
</evidence>
<dbReference type="InterPro" id="IPR011712">
    <property type="entry name" value="Sig_transdc_His_kin_sub3_dim/P"/>
</dbReference>
<dbReference type="eggNOG" id="COG4585">
    <property type="taxonomic scope" value="Bacteria"/>
</dbReference>
<organism evidence="11 12">
    <name type="scientific">Cellulomonas flavigena (strain ATCC 482 / DSM 20109 / BCRC 11376 / JCM 18109 / NBRC 3775 / NCIMB 8073 / NRS 134)</name>
    <dbReference type="NCBI Taxonomy" id="446466"/>
    <lineage>
        <taxon>Bacteria</taxon>
        <taxon>Bacillati</taxon>
        <taxon>Actinomycetota</taxon>
        <taxon>Actinomycetes</taxon>
        <taxon>Micrococcales</taxon>
        <taxon>Cellulomonadaceae</taxon>
        <taxon>Cellulomonas</taxon>
    </lineage>
</organism>
<evidence type="ECO:0000256" key="9">
    <source>
        <dbReference type="SAM" id="MobiDB-lite"/>
    </source>
</evidence>
<dbReference type="SMR" id="D5UC56"/>
<dbReference type="Proteomes" id="UP000000849">
    <property type="component" value="Chromosome"/>
</dbReference>
<dbReference type="HOGENOM" id="CLU_1056439_0_0_11"/>
<keyword evidence="3" id="KW-0597">Phosphoprotein</keyword>
<dbReference type="GO" id="GO:0005524">
    <property type="term" value="F:ATP binding"/>
    <property type="evidence" value="ECO:0007669"/>
    <property type="project" value="UniProtKB-KW"/>
</dbReference>
<dbReference type="GO" id="GO:0000155">
    <property type="term" value="F:phosphorelay sensor kinase activity"/>
    <property type="evidence" value="ECO:0007669"/>
    <property type="project" value="InterPro"/>
</dbReference>
<evidence type="ECO:0000313" key="11">
    <source>
        <dbReference type="EMBL" id="ADG76215.1"/>
    </source>
</evidence>
<evidence type="ECO:0000256" key="1">
    <source>
        <dbReference type="ARBA" id="ARBA00000085"/>
    </source>
</evidence>
<dbReference type="PANTHER" id="PTHR24421">
    <property type="entry name" value="NITRATE/NITRITE SENSOR PROTEIN NARX-RELATED"/>
    <property type="match status" value="1"/>
</dbReference>
<sequence>MDTTATITYRGQVRSTAPARAGHPGGHGASHGPGHPCLADAGPGTHAERRRIADELHDVLGVRLVALLLQARRLADHPDAEVRDTSRRLDHLVQQMMSEVRTLVGTLHAPTRAPHRQPVPTAVDDALPCLTTHLAELAASFPDDRVRLDVRHPVPSPALPAEVALAAAHVAAEGIVNAVRHGTGRVDVVVHLADALVVDVRNTTWHADAQASPLPPSGGHGLHAMRRRVEERGGTFHAAHAPDGRFTLRATFDLAPGAARSRA</sequence>
<comment type="catalytic activity">
    <reaction evidence="1">
        <text>ATP + protein L-histidine = ADP + protein N-phospho-L-histidine.</text>
        <dbReference type="EC" id="2.7.13.3"/>
    </reaction>
</comment>
<dbReference type="RefSeq" id="WP_013118544.1">
    <property type="nucleotide sequence ID" value="NC_014151.1"/>
</dbReference>
<evidence type="ECO:0000256" key="7">
    <source>
        <dbReference type="ARBA" id="ARBA00022840"/>
    </source>
</evidence>
<feature type="domain" description="Signal transduction histidine kinase subgroup 3 dimerisation and phosphoacceptor" evidence="10">
    <location>
        <begin position="48"/>
        <end position="110"/>
    </location>
</feature>
<feature type="compositionally biased region" description="Polar residues" evidence="9">
    <location>
        <begin position="1"/>
        <end position="15"/>
    </location>
</feature>
<dbReference type="GO" id="GO:0016020">
    <property type="term" value="C:membrane"/>
    <property type="evidence" value="ECO:0007669"/>
    <property type="project" value="InterPro"/>
</dbReference>
<evidence type="ECO:0000256" key="5">
    <source>
        <dbReference type="ARBA" id="ARBA00022741"/>
    </source>
</evidence>
<accession>D5UC56</accession>
<dbReference type="STRING" id="446466.Cfla_3336"/>
<gene>
    <name evidence="11" type="ordered locus">Cfla_3336</name>
</gene>
<dbReference type="KEGG" id="cfl:Cfla_3336"/>
<proteinExistence type="predicted"/>
<keyword evidence="7" id="KW-0067">ATP-binding</keyword>
<dbReference type="EC" id="2.7.13.3" evidence="2"/>
<dbReference type="Gene3D" id="1.20.5.1930">
    <property type="match status" value="1"/>
</dbReference>
<dbReference type="OrthoDB" id="144293at2"/>
<evidence type="ECO:0000256" key="8">
    <source>
        <dbReference type="ARBA" id="ARBA00023012"/>
    </source>
</evidence>
<keyword evidence="6 11" id="KW-0418">Kinase</keyword>
<dbReference type="InterPro" id="IPR050482">
    <property type="entry name" value="Sensor_HK_TwoCompSys"/>
</dbReference>
<dbReference type="EMBL" id="CP001964">
    <property type="protein sequence ID" value="ADG76215.1"/>
    <property type="molecule type" value="Genomic_DNA"/>
</dbReference>
<evidence type="ECO:0000256" key="2">
    <source>
        <dbReference type="ARBA" id="ARBA00012438"/>
    </source>
</evidence>
<protein>
    <recommendedName>
        <fullName evidence="2">histidine kinase</fullName>
        <ecNumber evidence="2">2.7.13.3</ecNumber>
    </recommendedName>
</protein>
<dbReference type="GO" id="GO:0046983">
    <property type="term" value="F:protein dimerization activity"/>
    <property type="evidence" value="ECO:0007669"/>
    <property type="project" value="InterPro"/>
</dbReference>
<reference evidence="11 12" key="1">
    <citation type="journal article" date="2010" name="Stand. Genomic Sci.">
        <title>Complete genome sequence of Cellulomonas flavigena type strain (134).</title>
        <authorList>
            <person name="Abt B."/>
            <person name="Foster B."/>
            <person name="Lapidus A."/>
            <person name="Clum A."/>
            <person name="Sun H."/>
            <person name="Pukall R."/>
            <person name="Lucas S."/>
            <person name="Glavina Del Rio T."/>
            <person name="Nolan M."/>
            <person name="Tice H."/>
            <person name="Cheng J.F."/>
            <person name="Pitluck S."/>
            <person name="Liolios K."/>
            <person name="Ivanova N."/>
            <person name="Mavromatis K."/>
            <person name="Ovchinnikova G."/>
            <person name="Pati A."/>
            <person name="Goodwin L."/>
            <person name="Chen A."/>
            <person name="Palaniappan K."/>
            <person name="Land M."/>
            <person name="Hauser L."/>
            <person name="Chang Y.J."/>
            <person name="Jeffries C.D."/>
            <person name="Rohde M."/>
            <person name="Goker M."/>
            <person name="Woyke T."/>
            <person name="Bristow J."/>
            <person name="Eisen J.A."/>
            <person name="Markowitz V."/>
            <person name="Hugenholtz P."/>
            <person name="Kyrpides N.C."/>
            <person name="Klenk H.P."/>
        </authorList>
    </citation>
    <scope>NUCLEOTIDE SEQUENCE [LARGE SCALE GENOMIC DNA]</scope>
    <source>
        <strain evidence="12">ATCC 482 / DSM 20109 / BCRC 11376 / JCM 18109 / NBRC 3775 / NCIMB 8073 / NRS 134</strain>
    </source>
</reference>
<name>D5UC56_CELFN</name>
<evidence type="ECO:0000256" key="3">
    <source>
        <dbReference type="ARBA" id="ARBA00022553"/>
    </source>
</evidence>
<keyword evidence="8" id="KW-0902">Two-component regulatory system</keyword>
<evidence type="ECO:0000256" key="6">
    <source>
        <dbReference type="ARBA" id="ARBA00022777"/>
    </source>
</evidence>
<evidence type="ECO:0000259" key="10">
    <source>
        <dbReference type="Pfam" id="PF07730"/>
    </source>
</evidence>
<feature type="region of interest" description="Disordered" evidence="9">
    <location>
        <begin position="1"/>
        <end position="45"/>
    </location>
</feature>
<dbReference type="Pfam" id="PF07730">
    <property type="entry name" value="HisKA_3"/>
    <property type="match status" value="1"/>
</dbReference>
<keyword evidence="12" id="KW-1185">Reference proteome</keyword>
<dbReference type="InterPro" id="IPR036890">
    <property type="entry name" value="HATPase_C_sf"/>
</dbReference>
<keyword evidence="5" id="KW-0547">Nucleotide-binding</keyword>
<dbReference type="Gene3D" id="3.30.565.10">
    <property type="entry name" value="Histidine kinase-like ATPase, C-terminal domain"/>
    <property type="match status" value="1"/>
</dbReference>
<evidence type="ECO:0000313" key="12">
    <source>
        <dbReference type="Proteomes" id="UP000000849"/>
    </source>
</evidence>
<dbReference type="SUPFAM" id="SSF55874">
    <property type="entry name" value="ATPase domain of HSP90 chaperone/DNA topoisomerase II/histidine kinase"/>
    <property type="match status" value="1"/>
</dbReference>
<dbReference type="AlphaFoldDB" id="D5UC56"/>
<dbReference type="PANTHER" id="PTHR24421:SF10">
    <property type="entry name" value="NITRATE_NITRITE SENSOR PROTEIN NARQ"/>
    <property type="match status" value="1"/>
</dbReference>